<reference evidence="2" key="1">
    <citation type="journal article" date="2015" name="Nature">
        <title>Complex archaea that bridge the gap between prokaryotes and eukaryotes.</title>
        <authorList>
            <person name="Spang A."/>
            <person name="Saw J.H."/>
            <person name="Jorgensen S.L."/>
            <person name="Zaremba-Niedzwiedzka K."/>
            <person name="Martijn J."/>
            <person name="Lind A.E."/>
            <person name="van Eijk R."/>
            <person name="Schleper C."/>
            <person name="Guy L."/>
            <person name="Ettema T.J."/>
        </authorList>
    </citation>
    <scope>NUCLEOTIDE SEQUENCE</scope>
</reference>
<comment type="caution">
    <text evidence="2">The sequence shown here is derived from an EMBL/GenBank/DDBJ whole genome shotgun (WGS) entry which is preliminary data.</text>
</comment>
<dbReference type="EMBL" id="LAZR01000361">
    <property type="protein sequence ID" value="KKN72518.1"/>
    <property type="molecule type" value="Genomic_DNA"/>
</dbReference>
<feature type="compositionally biased region" description="Basic and acidic residues" evidence="1">
    <location>
        <begin position="17"/>
        <end position="42"/>
    </location>
</feature>
<feature type="region of interest" description="Disordered" evidence="1">
    <location>
        <begin position="1"/>
        <end position="49"/>
    </location>
</feature>
<gene>
    <name evidence="2" type="ORF">LCGC14_0410220</name>
</gene>
<accession>A0A0F9W388</accession>
<feature type="compositionally biased region" description="Low complexity" evidence="1">
    <location>
        <begin position="1"/>
        <end position="16"/>
    </location>
</feature>
<name>A0A0F9W388_9ZZZZ</name>
<dbReference type="AlphaFoldDB" id="A0A0F9W388"/>
<sequence>MPTEAPVKTPTKTPTEAPEKTPDPEKYYSPKRLCDDQKRDGGFRTAPQK</sequence>
<evidence type="ECO:0000313" key="2">
    <source>
        <dbReference type="EMBL" id="KKN72518.1"/>
    </source>
</evidence>
<organism evidence="2">
    <name type="scientific">marine sediment metagenome</name>
    <dbReference type="NCBI Taxonomy" id="412755"/>
    <lineage>
        <taxon>unclassified sequences</taxon>
        <taxon>metagenomes</taxon>
        <taxon>ecological metagenomes</taxon>
    </lineage>
</organism>
<protein>
    <submittedName>
        <fullName evidence="2">Uncharacterized protein</fullName>
    </submittedName>
</protein>
<evidence type="ECO:0000256" key="1">
    <source>
        <dbReference type="SAM" id="MobiDB-lite"/>
    </source>
</evidence>
<proteinExistence type="predicted"/>